<gene>
    <name evidence="1" type="ORF">LSAA_5190</name>
</gene>
<dbReference type="EMBL" id="HG994593">
    <property type="protein sequence ID" value="CAF2849798.1"/>
    <property type="molecule type" value="Genomic_DNA"/>
</dbReference>
<dbReference type="InterPro" id="IPR043128">
    <property type="entry name" value="Rev_trsase/Diguanyl_cyclase"/>
</dbReference>
<dbReference type="PROSITE" id="PS00141">
    <property type="entry name" value="ASP_PROTEASE"/>
    <property type="match status" value="1"/>
</dbReference>
<sequence>MKTIHAIFDTGASVSCLLSSSLPKLTNEKIKDKQTTPSGSNMEQIGKNLASEIILGIDFQNANDVWINGTSIYIEEIQREEEKNQRILEERDGLHLTNQYKMPLYRICYYQSGFHQQNLEPKSRQYTAFTMSALGQFQFQVSCFGSHGAPSESSALTDTIFSRQPRIITYMDDILCSNKNHKIYCHDLETTIKVLRQVKGATKEHENSRGSEVSTASLQKDHKTKSEADLFVKMEDVATLYQRNFHPLGKIDSCKLLPS</sequence>
<dbReference type="GO" id="GO:0071897">
    <property type="term" value="P:DNA biosynthetic process"/>
    <property type="evidence" value="ECO:0007669"/>
    <property type="project" value="UniProtKB-ARBA"/>
</dbReference>
<name>A0A7R8CQW0_LEPSM</name>
<organism evidence="1 2">
    <name type="scientific">Lepeophtheirus salmonis</name>
    <name type="common">Salmon louse</name>
    <name type="synonym">Caligus salmonis</name>
    <dbReference type="NCBI Taxonomy" id="72036"/>
    <lineage>
        <taxon>Eukaryota</taxon>
        <taxon>Metazoa</taxon>
        <taxon>Ecdysozoa</taxon>
        <taxon>Arthropoda</taxon>
        <taxon>Crustacea</taxon>
        <taxon>Multicrustacea</taxon>
        <taxon>Hexanauplia</taxon>
        <taxon>Copepoda</taxon>
        <taxon>Siphonostomatoida</taxon>
        <taxon>Caligidae</taxon>
        <taxon>Lepeophtheirus</taxon>
    </lineage>
</organism>
<dbReference type="Gene3D" id="3.10.10.10">
    <property type="entry name" value="HIV Type 1 Reverse Transcriptase, subunit A, domain 1"/>
    <property type="match status" value="1"/>
</dbReference>
<dbReference type="InterPro" id="IPR001969">
    <property type="entry name" value="Aspartic_peptidase_AS"/>
</dbReference>
<dbReference type="Gene3D" id="3.30.70.270">
    <property type="match status" value="1"/>
</dbReference>
<dbReference type="GO" id="GO:0004190">
    <property type="term" value="F:aspartic-type endopeptidase activity"/>
    <property type="evidence" value="ECO:0007669"/>
    <property type="project" value="InterPro"/>
</dbReference>
<dbReference type="AlphaFoldDB" id="A0A7R8CQW0"/>
<dbReference type="SUPFAM" id="SSF56672">
    <property type="entry name" value="DNA/RNA polymerases"/>
    <property type="match status" value="1"/>
</dbReference>
<protein>
    <submittedName>
        <fullName evidence="1">(salmon louse) hypothetical protein</fullName>
    </submittedName>
</protein>
<reference evidence="1" key="1">
    <citation type="submission" date="2021-02" db="EMBL/GenBank/DDBJ databases">
        <authorList>
            <person name="Bekaert M."/>
        </authorList>
    </citation>
    <scope>NUCLEOTIDE SEQUENCE</scope>
    <source>
        <strain evidence="1">IoA-00</strain>
    </source>
</reference>
<dbReference type="Proteomes" id="UP000675881">
    <property type="component" value="Chromosome 14"/>
</dbReference>
<evidence type="ECO:0000313" key="2">
    <source>
        <dbReference type="Proteomes" id="UP000675881"/>
    </source>
</evidence>
<proteinExistence type="predicted"/>
<dbReference type="GO" id="GO:0006508">
    <property type="term" value="P:proteolysis"/>
    <property type="evidence" value="ECO:0007669"/>
    <property type="project" value="InterPro"/>
</dbReference>
<dbReference type="InterPro" id="IPR043502">
    <property type="entry name" value="DNA/RNA_pol_sf"/>
</dbReference>
<accession>A0A7R8CQW0</accession>
<evidence type="ECO:0000313" key="1">
    <source>
        <dbReference type="EMBL" id="CAF2849798.1"/>
    </source>
</evidence>
<keyword evidence="2" id="KW-1185">Reference proteome</keyword>